<dbReference type="PANTHER" id="PTHR31097">
    <property type="entry name" value="SI:DKEY-276J7.1"/>
    <property type="match status" value="1"/>
</dbReference>
<name>A0ABN8NSV0_9CNID</name>
<reference evidence="2 3" key="1">
    <citation type="submission" date="2022-05" db="EMBL/GenBank/DDBJ databases">
        <authorList>
            <consortium name="Genoscope - CEA"/>
            <person name="William W."/>
        </authorList>
    </citation>
    <scope>NUCLEOTIDE SEQUENCE [LARGE SCALE GENOMIC DNA]</scope>
</reference>
<feature type="region of interest" description="Disordered" evidence="1">
    <location>
        <begin position="17"/>
        <end position="50"/>
    </location>
</feature>
<sequence>MPNPHISTQDWYYHAPIKRTTKSPKAAPPASQIPGIGGLKDEFANPESDERHFRRKWIRDTDSKYIKMAKQGGRKNLLAYRSPPVKPDEPVPYPRVDWFDHDHPEEDDEAGQPAQLEEQQKEPAKEGYRVLPDWYVHVHDLPSDDEVVTGAYIRKRPIIGFDNLSNWQREDKDSKGNTSNVRLPPLKRIHKRDKRYEELKQAQKCAPQQRQVRLPKIDPEPVNFKHLLSMGYQRDWLNEQDQKSKEKRAERKQQQKEHEEKREEQNRNAISMRKPKDGSKSDKPLFKLSRFESMQPRVETFRT</sequence>
<organism evidence="2 3">
    <name type="scientific">Porites lobata</name>
    <dbReference type="NCBI Taxonomy" id="104759"/>
    <lineage>
        <taxon>Eukaryota</taxon>
        <taxon>Metazoa</taxon>
        <taxon>Cnidaria</taxon>
        <taxon>Anthozoa</taxon>
        <taxon>Hexacorallia</taxon>
        <taxon>Scleractinia</taxon>
        <taxon>Fungiina</taxon>
        <taxon>Poritidae</taxon>
        <taxon>Porites</taxon>
    </lineage>
</organism>
<keyword evidence="3" id="KW-1185">Reference proteome</keyword>
<dbReference type="PANTHER" id="PTHR31097:SF2">
    <property type="entry name" value="CHROMOSOME 7 OPEN READING FRAME 57"/>
    <property type="match status" value="1"/>
</dbReference>
<dbReference type="EMBL" id="CALNXK010000033">
    <property type="protein sequence ID" value="CAH3119510.1"/>
    <property type="molecule type" value="Genomic_DNA"/>
</dbReference>
<feature type="compositionally biased region" description="Basic and acidic residues" evidence="1">
    <location>
        <begin position="274"/>
        <end position="285"/>
    </location>
</feature>
<protein>
    <submittedName>
        <fullName evidence="2">Uncharacterized protein</fullName>
    </submittedName>
</protein>
<dbReference type="Pfam" id="PF17662">
    <property type="entry name" value="DUF5524"/>
    <property type="match status" value="1"/>
</dbReference>
<gene>
    <name evidence="2" type="ORF">PLOB_00027382</name>
</gene>
<feature type="compositionally biased region" description="Basic and acidic residues" evidence="1">
    <location>
        <begin position="39"/>
        <end position="50"/>
    </location>
</feature>
<accession>A0ABN8NSV0</accession>
<evidence type="ECO:0000313" key="2">
    <source>
        <dbReference type="EMBL" id="CAH3119510.1"/>
    </source>
</evidence>
<proteinExistence type="predicted"/>
<dbReference type="Proteomes" id="UP001159405">
    <property type="component" value="Unassembled WGS sequence"/>
</dbReference>
<feature type="region of interest" description="Disordered" evidence="1">
    <location>
        <begin position="76"/>
        <end position="124"/>
    </location>
</feature>
<evidence type="ECO:0000313" key="3">
    <source>
        <dbReference type="Proteomes" id="UP001159405"/>
    </source>
</evidence>
<dbReference type="InterPro" id="IPR040247">
    <property type="entry name" value="DUF5524"/>
</dbReference>
<comment type="caution">
    <text evidence="2">The sequence shown here is derived from an EMBL/GenBank/DDBJ whole genome shotgun (WGS) entry which is preliminary data.</text>
</comment>
<evidence type="ECO:0000256" key="1">
    <source>
        <dbReference type="SAM" id="MobiDB-lite"/>
    </source>
</evidence>
<feature type="compositionally biased region" description="Basic and acidic residues" evidence="1">
    <location>
        <begin position="236"/>
        <end position="266"/>
    </location>
</feature>
<feature type="region of interest" description="Disordered" evidence="1">
    <location>
        <begin position="168"/>
        <end position="190"/>
    </location>
</feature>
<feature type="region of interest" description="Disordered" evidence="1">
    <location>
        <begin position="235"/>
        <end position="303"/>
    </location>
</feature>